<dbReference type="InterPro" id="IPR001608">
    <property type="entry name" value="Ala_racemase_N"/>
</dbReference>
<dbReference type="HAMAP" id="MF_02087">
    <property type="entry name" value="PLP_homeostasis"/>
    <property type="match status" value="1"/>
</dbReference>
<keyword evidence="1 2" id="KW-0663">Pyridoxal phosphate</keyword>
<evidence type="ECO:0000256" key="3">
    <source>
        <dbReference type="PIRSR" id="PIRSR004848-1"/>
    </source>
</evidence>
<dbReference type="Gene3D" id="3.20.20.10">
    <property type="entry name" value="Alanine racemase"/>
    <property type="match status" value="1"/>
</dbReference>
<name>A0A399FCA2_9DEIN</name>
<dbReference type="NCBIfam" id="TIGR00044">
    <property type="entry name" value="YggS family pyridoxal phosphate-dependent enzyme"/>
    <property type="match status" value="1"/>
</dbReference>
<dbReference type="InterPro" id="IPR011078">
    <property type="entry name" value="PyrdxlP_homeostasis"/>
</dbReference>
<evidence type="ECO:0000313" key="6">
    <source>
        <dbReference type="EMBL" id="RIH93345.1"/>
    </source>
</evidence>
<dbReference type="Proteomes" id="UP000266178">
    <property type="component" value="Unassembled WGS sequence"/>
</dbReference>
<organism evidence="6 7">
    <name type="scientific">Meiothermus granaticius NBRC 107808</name>
    <dbReference type="NCBI Taxonomy" id="1227551"/>
    <lineage>
        <taxon>Bacteria</taxon>
        <taxon>Thermotogati</taxon>
        <taxon>Deinococcota</taxon>
        <taxon>Deinococci</taxon>
        <taxon>Thermales</taxon>
        <taxon>Thermaceae</taxon>
        <taxon>Meiothermus</taxon>
    </lineage>
</organism>
<evidence type="ECO:0000256" key="4">
    <source>
        <dbReference type="RuleBase" id="RU004514"/>
    </source>
</evidence>
<dbReference type="CDD" id="cd00635">
    <property type="entry name" value="PLPDE_III_YBL036c_like"/>
    <property type="match status" value="1"/>
</dbReference>
<dbReference type="PANTHER" id="PTHR10146:SF14">
    <property type="entry name" value="PYRIDOXAL PHOSPHATE HOMEOSTASIS PROTEIN"/>
    <property type="match status" value="1"/>
</dbReference>
<dbReference type="RefSeq" id="WP_119356295.1">
    <property type="nucleotide sequence ID" value="NZ_BJXM01000002.1"/>
</dbReference>
<reference evidence="6 7" key="1">
    <citation type="submission" date="2018-08" db="EMBL/GenBank/DDBJ databases">
        <title>Meiothermus granaticius genome AF-68 sequencing project.</title>
        <authorList>
            <person name="Da Costa M.S."/>
            <person name="Albuquerque L."/>
            <person name="Raposo P."/>
            <person name="Froufe H.J.C."/>
            <person name="Barroso C.S."/>
            <person name="Egas C."/>
        </authorList>
    </citation>
    <scope>NUCLEOTIDE SEQUENCE [LARGE SCALE GENOMIC DNA]</scope>
    <source>
        <strain evidence="6 7">AF-68</strain>
    </source>
</reference>
<dbReference type="EMBL" id="QWLB01000007">
    <property type="protein sequence ID" value="RIH93345.1"/>
    <property type="molecule type" value="Genomic_DNA"/>
</dbReference>
<proteinExistence type="inferred from homology"/>
<comment type="similarity">
    <text evidence="2 4">Belongs to the pyridoxal phosphate-binding protein YggS/PROSC family.</text>
</comment>
<comment type="caution">
    <text evidence="6">The sequence shown here is derived from an EMBL/GenBank/DDBJ whole genome shotgun (WGS) entry which is preliminary data.</text>
</comment>
<evidence type="ECO:0000256" key="2">
    <source>
        <dbReference type="HAMAP-Rule" id="MF_02087"/>
    </source>
</evidence>
<dbReference type="OrthoDB" id="9804072at2"/>
<feature type="domain" description="Alanine racemase N-terminal" evidence="5">
    <location>
        <begin position="23"/>
        <end position="216"/>
    </location>
</feature>
<feature type="modified residue" description="N6-(pyridoxal phosphate)lysine" evidence="2 3">
    <location>
        <position position="31"/>
    </location>
</feature>
<comment type="function">
    <text evidence="2">Pyridoxal 5'-phosphate (PLP)-binding protein, which is involved in PLP homeostasis.</text>
</comment>
<evidence type="ECO:0000259" key="5">
    <source>
        <dbReference type="Pfam" id="PF01168"/>
    </source>
</evidence>
<sequence length="219" mass="23866">MGIARVLQGIEAACARAGRNPAEVRLVAVTKGHPLEEIQERVLQQGVFRLGESRVQEALPKMKALAQASPTPIEWHFIGPLQRNKAKFAVAFDLIHSVDSLRLAEALGSKALEGGKLQPVLIELNLSREPQKHGLLEEELGEALPRIRAIPGLEVRGLMTIAPYTDQPQSVRPVFAQLSRLADRFGLPERSMGMSGDFEVAVEEGATLVRVGTAVFQPD</sequence>
<comment type="cofactor">
    <cofactor evidence="3">
        <name>pyridoxal 5'-phosphate</name>
        <dbReference type="ChEBI" id="CHEBI:597326"/>
    </cofactor>
</comment>
<evidence type="ECO:0000313" key="7">
    <source>
        <dbReference type="Proteomes" id="UP000266178"/>
    </source>
</evidence>
<keyword evidence="7" id="KW-1185">Reference proteome</keyword>
<dbReference type="PANTHER" id="PTHR10146">
    <property type="entry name" value="PROLINE SYNTHETASE CO-TRANSCRIBED BACTERIAL HOMOLOG PROTEIN"/>
    <property type="match status" value="1"/>
</dbReference>
<dbReference type="GO" id="GO:0030170">
    <property type="term" value="F:pyridoxal phosphate binding"/>
    <property type="evidence" value="ECO:0007669"/>
    <property type="project" value="UniProtKB-UniRule"/>
</dbReference>
<dbReference type="AlphaFoldDB" id="A0A399FCA2"/>
<dbReference type="SUPFAM" id="SSF51419">
    <property type="entry name" value="PLP-binding barrel"/>
    <property type="match status" value="1"/>
</dbReference>
<dbReference type="InterPro" id="IPR029066">
    <property type="entry name" value="PLP-binding_barrel"/>
</dbReference>
<dbReference type="FunFam" id="3.20.20.10:FF:000018">
    <property type="entry name" value="Pyridoxal phosphate homeostasis protein"/>
    <property type="match status" value="1"/>
</dbReference>
<evidence type="ECO:0000256" key="1">
    <source>
        <dbReference type="ARBA" id="ARBA00022898"/>
    </source>
</evidence>
<protein>
    <recommendedName>
        <fullName evidence="2">Pyridoxal phosphate homeostasis protein</fullName>
        <shortName evidence="2">PLP homeostasis protein</shortName>
    </recommendedName>
</protein>
<dbReference type="Pfam" id="PF01168">
    <property type="entry name" value="Ala_racemase_N"/>
    <property type="match status" value="1"/>
</dbReference>
<gene>
    <name evidence="6" type="ORF">Mgrana_00789</name>
</gene>
<accession>A0A399FCA2</accession>
<dbReference type="PIRSF" id="PIRSF004848">
    <property type="entry name" value="YBL036c_PLPDEIII"/>
    <property type="match status" value="1"/>
</dbReference>